<dbReference type="AlphaFoldDB" id="A0A5B7FBM8"/>
<name>A0A5B7FBM8_PORTR</name>
<evidence type="ECO:0000313" key="1">
    <source>
        <dbReference type="EMBL" id="MPC42513.1"/>
    </source>
</evidence>
<accession>A0A5B7FBM8</accession>
<keyword evidence="2" id="KW-1185">Reference proteome</keyword>
<reference evidence="1 2" key="1">
    <citation type="submission" date="2019-05" db="EMBL/GenBank/DDBJ databases">
        <title>Another draft genome of Portunus trituberculatus and its Hox gene families provides insights of decapod evolution.</title>
        <authorList>
            <person name="Jeong J.-H."/>
            <person name="Song I."/>
            <person name="Kim S."/>
            <person name="Choi T."/>
            <person name="Kim D."/>
            <person name="Ryu S."/>
            <person name="Kim W."/>
        </authorList>
    </citation>
    <scope>NUCLEOTIDE SEQUENCE [LARGE SCALE GENOMIC DNA]</scope>
    <source>
        <tissue evidence="1">Muscle</tissue>
    </source>
</reference>
<protein>
    <submittedName>
        <fullName evidence="1">Uncharacterized protein</fullName>
    </submittedName>
</protein>
<sequence length="111" mass="12273">MGTLPYIGELSNSFVCDCIAIWRGVAQLSVPLLLTARCGSPLLFHISNFKLQSTSQKNYNDQTYTSLFLLGVPLCSEVTEVSLCPRGLLESGAHLCLPLEREKVNAQRKEE</sequence>
<organism evidence="1 2">
    <name type="scientific">Portunus trituberculatus</name>
    <name type="common">Swimming crab</name>
    <name type="synonym">Neptunus trituberculatus</name>
    <dbReference type="NCBI Taxonomy" id="210409"/>
    <lineage>
        <taxon>Eukaryota</taxon>
        <taxon>Metazoa</taxon>
        <taxon>Ecdysozoa</taxon>
        <taxon>Arthropoda</taxon>
        <taxon>Crustacea</taxon>
        <taxon>Multicrustacea</taxon>
        <taxon>Malacostraca</taxon>
        <taxon>Eumalacostraca</taxon>
        <taxon>Eucarida</taxon>
        <taxon>Decapoda</taxon>
        <taxon>Pleocyemata</taxon>
        <taxon>Brachyura</taxon>
        <taxon>Eubrachyura</taxon>
        <taxon>Portunoidea</taxon>
        <taxon>Portunidae</taxon>
        <taxon>Portuninae</taxon>
        <taxon>Portunus</taxon>
    </lineage>
</organism>
<dbReference type="Proteomes" id="UP000324222">
    <property type="component" value="Unassembled WGS sequence"/>
</dbReference>
<dbReference type="EMBL" id="VSRR010005463">
    <property type="protein sequence ID" value="MPC42513.1"/>
    <property type="molecule type" value="Genomic_DNA"/>
</dbReference>
<comment type="caution">
    <text evidence="1">The sequence shown here is derived from an EMBL/GenBank/DDBJ whole genome shotgun (WGS) entry which is preliminary data.</text>
</comment>
<proteinExistence type="predicted"/>
<gene>
    <name evidence="1" type="ORF">E2C01_036136</name>
</gene>
<evidence type="ECO:0000313" key="2">
    <source>
        <dbReference type="Proteomes" id="UP000324222"/>
    </source>
</evidence>